<dbReference type="AlphaFoldDB" id="B2KE20"/>
<dbReference type="InterPro" id="IPR022450">
    <property type="entry name" value="TsaD"/>
</dbReference>
<dbReference type="Gene3D" id="3.30.420.40">
    <property type="match status" value="2"/>
</dbReference>
<dbReference type="InterPro" id="IPR043129">
    <property type="entry name" value="ATPase_NBD"/>
</dbReference>
<feature type="binding site" evidence="8">
    <location>
        <position position="278"/>
    </location>
    <ligand>
        <name>substrate</name>
    </ligand>
</feature>
<dbReference type="STRING" id="445932.Emin_1216"/>
<dbReference type="NCBIfam" id="TIGR03723">
    <property type="entry name" value="T6A_TsaD_YgjD"/>
    <property type="match status" value="1"/>
</dbReference>
<feature type="binding site" evidence="8">
    <location>
        <position position="116"/>
    </location>
    <ligand>
        <name>Fe cation</name>
        <dbReference type="ChEBI" id="CHEBI:24875"/>
    </ligand>
</feature>
<evidence type="ECO:0000256" key="2">
    <source>
        <dbReference type="ARBA" id="ARBA00022679"/>
    </source>
</evidence>
<sequence>MKTDKDITILGIETTCDETSAAILKSGRDLVSNVVHTQIDIHKKYCGVVPELASRAHAVKVAEVVKEALGNHKIDLVAFASGPGLPGGLMVGRVAAEAVSALKNVPIIGVNHLEGHLFACEFDAKEGKIAADKQLKFPLIALIVSGGHTELWYVKNYGDYKMLGRTRDDAAGEAFDKVAKLLGLGYPGGPVVAKEALKGNPEAIKFPRPMMKGTFEFSFSGIKTAVSYYLRDHKDIKKEDVCASFQAAMVETLVAKTFQAVKKYKVKNVAVGGGVAANELLKESMVKRGQKEGVDVSFVPRALSSDNGAMIALAGYKKFMFAGKFNANIRINPNMRIKNWGK</sequence>
<dbReference type="EC" id="2.3.1.234" evidence="8"/>
<dbReference type="GO" id="GO:0005737">
    <property type="term" value="C:cytoplasm"/>
    <property type="evidence" value="ECO:0007669"/>
    <property type="project" value="UniProtKB-SubCell"/>
</dbReference>
<keyword evidence="10" id="KW-0378">Hydrolase</keyword>
<keyword evidence="3 8" id="KW-0819">tRNA processing</keyword>
<accession>B2KE20</accession>
<evidence type="ECO:0000313" key="11">
    <source>
        <dbReference type="Proteomes" id="UP000001029"/>
    </source>
</evidence>
<gene>
    <name evidence="8" type="primary">tsaD</name>
    <name evidence="10" type="ordered locus">Emin_1216</name>
</gene>
<dbReference type="PANTHER" id="PTHR11735:SF6">
    <property type="entry name" value="TRNA N6-ADENOSINE THREONYLCARBAMOYLTRANSFERASE, MITOCHONDRIAL"/>
    <property type="match status" value="1"/>
</dbReference>
<dbReference type="Proteomes" id="UP000001029">
    <property type="component" value="Chromosome"/>
</dbReference>
<keyword evidence="2 8" id="KW-0808">Transferase</keyword>
<dbReference type="SUPFAM" id="SSF53067">
    <property type="entry name" value="Actin-like ATPase domain"/>
    <property type="match status" value="2"/>
</dbReference>
<comment type="similarity">
    <text evidence="8">Belongs to the KAE1 / TsaD family.</text>
</comment>
<dbReference type="RefSeq" id="WP_012415381.1">
    <property type="nucleotide sequence ID" value="NC_010644.1"/>
</dbReference>
<dbReference type="NCBIfam" id="TIGR00329">
    <property type="entry name" value="gcp_kae1"/>
    <property type="match status" value="1"/>
</dbReference>
<dbReference type="GO" id="GO:0002949">
    <property type="term" value="P:tRNA threonylcarbamoyladenosine modification"/>
    <property type="evidence" value="ECO:0007669"/>
    <property type="project" value="UniProtKB-UniRule"/>
</dbReference>
<feature type="domain" description="Gcp-like" evidence="9">
    <location>
        <begin position="30"/>
        <end position="312"/>
    </location>
</feature>
<proteinExistence type="inferred from homology"/>
<name>B2KE20_ELUMP</name>
<comment type="caution">
    <text evidence="8">Lacks conserved residue(s) required for the propagation of feature annotation.</text>
</comment>
<keyword evidence="11" id="KW-1185">Reference proteome</keyword>
<evidence type="ECO:0000256" key="5">
    <source>
        <dbReference type="ARBA" id="ARBA00023004"/>
    </source>
</evidence>
<comment type="cofactor">
    <cofactor evidence="8">
        <name>Fe(2+)</name>
        <dbReference type="ChEBI" id="CHEBI:29033"/>
    </cofactor>
    <text evidence="8">Binds 1 Fe(2+) ion per subunit.</text>
</comment>
<keyword evidence="10" id="KW-0645">Protease</keyword>
<dbReference type="InterPro" id="IPR017861">
    <property type="entry name" value="KAE1/TsaD"/>
</dbReference>
<comment type="catalytic activity">
    <reaction evidence="7 8">
        <text>L-threonylcarbamoyladenylate + adenosine(37) in tRNA = N(6)-L-threonylcarbamoyladenosine(37) in tRNA + AMP + H(+)</text>
        <dbReference type="Rhea" id="RHEA:37059"/>
        <dbReference type="Rhea" id="RHEA-COMP:10162"/>
        <dbReference type="Rhea" id="RHEA-COMP:10163"/>
        <dbReference type="ChEBI" id="CHEBI:15378"/>
        <dbReference type="ChEBI" id="CHEBI:73682"/>
        <dbReference type="ChEBI" id="CHEBI:74411"/>
        <dbReference type="ChEBI" id="CHEBI:74418"/>
        <dbReference type="ChEBI" id="CHEBI:456215"/>
        <dbReference type="EC" id="2.3.1.234"/>
    </reaction>
</comment>
<evidence type="ECO:0000256" key="3">
    <source>
        <dbReference type="ARBA" id="ARBA00022694"/>
    </source>
</evidence>
<feature type="binding site" evidence="8">
    <location>
        <position position="176"/>
    </location>
    <ligand>
        <name>substrate</name>
    </ligand>
</feature>
<evidence type="ECO:0000313" key="10">
    <source>
        <dbReference type="EMBL" id="ACC98766.1"/>
    </source>
</evidence>
<feature type="binding site" evidence="8">
    <location>
        <position position="306"/>
    </location>
    <ligand>
        <name>Fe cation</name>
        <dbReference type="ChEBI" id="CHEBI:24875"/>
    </ligand>
</feature>
<comment type="function">
    <text evidence="8">Required for the formation of a threonylcarbamoyl group on adenosine at position 37 (t(6)A37) in tRNAs that read codons beginning with adenine. Is involved in the transfer of the threonylcarbamoyl moiety of threonylcarbamoyl-AMP (TC-AMP) to the N6 group of A37, together with TsaE and TsaB. TsaD likely plays a direct catalytic role in this reaction.</text>
</comment>
<dbReference type="OrthoDB" id="9806197at2"/>
<feature type="binding site" evidence="8">
    <location>
        <position position="189"/>
    </location>
    <ligand>
        <name>substrate</name>
    </ligand>
</feature>
<dbReference type="KEGG" id="emi:Emin_1216"/>
<dbReference type="GO" id="GO:0006508">
    <property type="term" value="P:proteolysis"/>
    <property type="evidence" value="ECO:0007669"/>
    <property type="project" value="UniProtKB-KW"/>
</dbReference>
<dbReference type="GO" id="GO:0005506">
    <property type="term" value="F:iron ion binding"/>
    <property type="evidence" value="ECO:0007669"/>
    <property type="project" value="UniProtKB-UniRule"/>
</dbReference>
<keyword evidence="1 8" id="KW-0963">Cytoplasm</keyword>
<feature type="binding site" evidence="8">
    <location>
        <position position="112"/>
    </location>
    <ligand>
        <name>Fe cation</name>
        <dbReference type="ChEBI" id="CHEBI:24875"/>
    </ligand>
</feature>
<comment type="subcellular location">
    <subcellularLocation>
        <location evidence="8">Cytoplasm</location>
    </subcellularLocation>
</comment>
<dbReference type="Pfam" id="PF00814">
    <property type="entry name" value="TsaD"/>
    <property type="match status" value="1"/>
</dbReference>
<dbReference type="GO" id="GO:0008233">
    <property type="term" value="F:peptidase activity"/>
    <property type="evidence" value="ECO:0007669"/>
    <property type="project" value="UniProtKB-KW"/>
</dbReference>
<keyword evidence="6 8" id="KW-0012">Acyltransferase</keyword>
<dbReference type="HOGENOM" id="CLU_023208_0_2_0"/>
<dbReference type="PRINTS" id="PR00789">
    <property type="entry name" value="OSIALOPTASE"/>
</dbReference>
<evidence type="ECO:0000256" key="1">
    <source>
        <dbReference type="ARBA" id="ARBA00022490"/>
    </source>
</evidence>
<evidence type="ECO:0000256" key="4">
    <source>
        <dbReference type="ARBA" id="ARBA00022723"/>
    </source>
</evidence>
<dbReference type="EMBL" id="CP001055">
    <property type="protein sequence ID" value="ACC98766.1"/>
    <property type="molecule type" value="Genomic_DNA"/>
</dbReference>
<keyword evidence="5 8" id="KW-0408">Iron</keyword>
<feature type="binding site" evidence="8">
    <location>
        <begin position="143"/>
        <end position="147"/>
    </location>
    <ligand>
        <name>substrate</name>
    </ligand>
</feature>
<keyword evidence="4 8" id="KW-0479">Metal-binding</keyword>
<evidence type="ECO:0000256" key="6">
    <source>
        <dbReference type="ARBA" id="ARBA00023315"/>
    </source>
</evidence>
<dbReference type="GO" id="GO:0061711">
    <property type="term" value="F:tRNA N(6)-L-threonylcarbamoyladenine synthase activity"/>
    <property type="evidence" value="ECO:0007669"/>
    <property type="project" value="UniProtKB-EC"/>
</dbReference>
<evidence type="ECO:0000259" key="9">
    <source>
        <dbReference type="Pfam" id="PF00814"/>
    </source>
</evidence>
<organism evidence="10 11">
    <name type="scientific">Elusimicrobium minutum (strain Pei191)</name>
    <dbReference type="NCBI Taxonomy" id="445932"/>
    <lineage>
        <taxon>Bacteria</taxon>
        <taxon>Pseudomonadati</taxon>
        <taxon>Elusimicrobiota</taxon>
        <taxon>Elusimicrobia</taxon>
        <taxon>Elusimicrobiales</taxon>
        <taxon>Elusimicrobiaceae</taxon>
        <taxon>Elusimicrobium</taxon>
    </lineage>
</organism>
<dbReference type="InterPro" id="IPR000905">
    <property type="entry name" value="Gcp-like_dom"/>
</dbReference>
<dbReference type="CDD" id="cd24133">
    <property type="entry name" value="ASKHA_NBD_TsaD_bac"/>
    <property type="match status" value="1"/>
</dbReference>
<evidence type="ECO:0000256" key="7">
    <source>
        <dbReference type="ARBA" id="ARBA00048117"/>
    </source>
</evidence>
<dbReference type="FunFam" id="3.30.420.40:FF:000040">
    <property type="entry name" value="tRNA N6-adenosine threonylcarbamoyltransferase"/>
    <property type="match status" value="1"/>
</dbReference>
<protein>
    <recommendedName>
        <fullName evidence="8">tRNA N6-adenosine threonylcarbamoyltransferase</fullName>
        <ecNumber evidence="8">2.3.1.234</ecNumber>
    </recommendedName>
    <alternativeName>
        <fullName evidence="8">N6-L-threonylcarbamoyladenine synthase</fullName>
        <shortName evidence="8">t(6)A synthase</shortName>
    </alternativeName>
    <alternativeName>
        <fullName evidence="8">t(6)A37 threonylcarbamoyladenosine biosynthesis protein TsaD</fullName>
    </alternativeName>
    <alternativeName>
        <fullName evidence="8">tRNA threonylcarbamoyladenosine biosynthesis protein TsaD</fullName>
    </alternativeName>
</protein>
<dbReference type="PANTHER" id="PTHR11735">
    <property type="entry name" value="TRNA N6-ADENOSINE THREONYLCARBAMOYLTRANSFERASE"/>
    <property type="match status" value="1"/>
</dbReference>
<evidence type="ECO:0000256" key="8">
    <source>
        <dbReference type="HAMAP-Rule" id="MF_01445"/>
    </source>
</evidence>
<reference evidence="10 11" key="1">
    <citation type="journal article" date="2009" name="Appl. Environ. Microbiol.">
        <title>Genomic analysis of 'Elusimicrobium minutum,' the first cultivated representative of the phylum 'Elusimicrobia' (formerly termite group 1).</title>
        <authorList>
            <person name="Herlemann D.P.R."/>
            <person name="Geissinger O."/>
            <person name="Ikeda-Ohtsubo W."/>
            <person name="Kunin V."/>
            <person name="Sun H."/>
            <person name="Lapidus A."/>
            <person name="Hugenholtz P."/>
            <person name="Brune A."/>
        </authorList>
    </citation>
    <scope>NUCLEOTIDE SEQUENCE [LARGE SCALE GENOMIC DNA]</scope>
    <source>
        <strain evidence="10 11">Pei191</strain>
    </source>
</reference>
<dbReference type="HAMAP" id="MF_01445">
    <property type="entry name" value="TsaD"/>
    <property type="match status" value="1"/>
</dbReference>